<feature type="domain" description="Pop1 N-terminal" evidence="4">
    <location>
        <begin position="105"/>
        <end position="173"/>
    </location>
</feature>
<dbReference type="GO" id="GO:0000172">
    <property type="term" value="C:ribonuclease MRP complex"/>
    <property type="evidence" value="ECO:0007669"/>
    <property type="project" value="InterPro"/>
</dbReference>
<dbReference type="PANTHER" id="PTHR22731">
    <property type="entry name" value="RIBONUCLEASES P/MRP PROTEIN SUBUNIT POP1"/>
    <property type="match status" value="1"/>
</dbReference>
<dbReference type="WBParaSite" id="TCLT_0000021201-mRNA-1">
    <property type="protein sequence ID" value="TCLT_0000021201-mRNA-1"/>
    <property type="gene ID" value="TCLT_0000021201"/>
</dbReference>
<dbReference type="InterPro" id="IPR039182">
    <property type="entry name" value="Pop1"/>
</dbReference>
<evidence type="ECO:0000313" key="8">
    <source>
        <dbReference type="Proteomes" id="UP000276776"/>
    </source>
</evidence>
<feature type="domain" description="POPLD" evidence="5">
    <location>
        <begin position="468"/>
        <end position="559"/>
    </location>
</feature>
<name>A0A0N5CJK2_THECL</name>
<evidence type="ECO:0000259" key="4">
    <source>
        <dbReference type="Pfam" id="PF06978"/>
    </source>
</evidence>
<comment type="subcellular location">
    <subcellularLocation>
        <location evidence="1">Nucleus</location>
    </subcellularLocation>
</comment>
<dbReference type="PANTHER" id="PTHR22731:SF3">
    <property type="entry name" value="RIBONUCLEASES P_MRP PROTEIN SUBUNIT POP1"/>
    <property type="match status" value="1"/>
</dbReference>
<gene>
    <name evidence="7" type="ORF">TCLT_LOCUS213</name>
</gene>
<keyword evidence="2" id="KW-0819">tRNA processing</keyword>
<dbReference type="Pfam" id="PF06978">
    <property type="entry name" value="POP1_N"/>
    <property type="match status" value="2"/>
</dbReference>
<keyword evidence="3" id="KW-0539">Nucleus</keyword>
<dbReference type="Pfam" id="PF22770">
    <property type="entry name" value="POP1_C"/>
    <property type="match status" value="1"/>
</dbReference>
<dbReference type="InterPro" id="IPR009723">
    <property type="entry name" value="Pop1_N"/>
</dbReference>
<dbReference type="STRING" id="103827.A0A0N5CJK2"/>
<organism evidence="9">
    <name type="scientific">Thelazia callipaeda</name>
    <name type="common">Oriental eyeworm</name>
    <name type="synonym">Parasitic nematode</name>
    <dbReference type="NCBI Taxonomy" id="103827"/>
    <lineage>
        <taxon>Eukaryota</taxon>
        <taxon>Metazoa</taxon>
        <taxon>Ecdysozoa</taxon>
        <taxon>Nematoda</taxon>
        <taxon>Chromadorea</taxon>
        <taxon>Rhabditida</taxon>
        <taxon>Spirurina</taxon>
        <taxon>Spiruromorpha</taxon>
        <taxon>Thelazioidea</taxon>
        <taxon>Thelaziidae</taxon>
        <taxon>Thelazia</taxon>
    </lineage>
</organism>
<keyword evidence="8" id="KW-1185">Reference proteome</keyword>
<dbReference type="AlphaFoldDB" id="A0A0N5CJK2"/>
<dbReference type="InterPro" id="IPR055079">
    <property type="entry name" value="POP1_C"/>
</dbReference>
<evidence type="ECO:0000313" key="7">
    <source>
        <dbReference type="EMBL" id="VDM95089.1"/>
    </source>
</evidence>
<evidence type="ECO:0000259" key="6">
    <source>
        <dbReference type="Pfam" id="PF22770"/>
    </source>
</evidence>
<dbReference type="GO" id="GO:0005655">
    <property type="term" value="C:nucleolar ribonuclease P complex"/>
    <property type="evidence" value="ECO:0007669"/>
    <property type="project" value="InterPro"/>
</dbReference>
<evidence type="ECO:0000313" key="9">
    <source>
        <dbReference type="WBParaSite" id="TCLT_0000021201-mRNA-1"/>
    </source>
</evidence>
<evidence type="ECO:0000256" key="3">
    <source>
        <dbReference type="ARBA" id="ARBA00023242"/>
    </source>
</evidence>
<feature type="domain" description="POP1 C-terminal" evidence="6">
    <location>
        <begin position="609"/>
        <end position="816"/>
    </location>
</feature>
<dbReference type="OMA" id="KALSPMC"/>
<evidence type="ECO:0000259" key="5">
    <source>
        <dbReference type="Pfam" id="PF08170"/>
    </source>
</evidence>
<dbReference type="InterPro" id="IPR012590">
    <property type="entry name" value="POPLD_dom"/>
</dbReference>
<reference evidence="9" key="1">
    <citation type="submission" date="2017-02" db="UniProtKB">
        <authorList>
            <consortium name="WormBaseParasite"/>
        </authorList>
    </citation>
    <scope>IDENTIFICATION</scope>
</reference>
<dbReference type="GO" id="GO:0001682">
    <property type="term" value="P:tRNA 5'-leader removal"/>
    <property type="evidence" value="ECO:0007669"/>
    <property type="project" value="InterPro"/>
</dbReference>
<sequence length="822" mass="94690">MEEDEGDLLNRPCRLDVMSFVKERVRQIAELIQAIDNRALVSGEVTKGPRTAAQCLPRHMRRRAMSYNVKRFPRTQRRFAKAVIAASKHRQKPPSRFWRRRPRNLLLNYVRRQRMYVWLETHIWHAKRFRMIKKWGYNLALRSYQRAFRPSYRDSMRHCVAQDSSFLRCFQIIGPNLMAIAKPLCVMCSPDIGPTLASKIALNGHFELSVMLYEPGKYPSGFIAPVRLLWSKHRTREEFTLAVWTHPSSSQVILTKFICLLQLKKQEQKVDANTVSILPKTFDEWRLHNMEIKTDIYFSEDGLKLYDLSDQLIRFRLHGPKSLQILHSVLAVVDDKDCEDLSMSEFISCNQSWKDDWGLRNPGEFPDGTVFSLLVEDPRLTRPSRKTKLKEAGLFSAKSVDISDLQLPLSYFWNLEIRRKALEKKIVEADLQKMRSLQLQTVRTSDAKIPVLVVIRNTIGGTTSPYIGLDLIAPSGFGSEFWIALQYGTARSVGLRDKKFMELESKRFNFPSDVPDCGAGLNEFKEEYISLQEKYLRRPHNRRIKYWNDLSIKYPFNFNFSELSHDWLQHSSSLEATYVVRSRQILGIIDKWLNGKGPAPEEAIMNSAALIPVCLFSFTTGRPQRFALICAPVNEDLDEMMRLTKHKKALEIVETPRTSNISKSVVAENGKKTEAADFISLDVTPNEKVVSLDSLFPDIQMSSRKRKLKDKKKMKRKKAKLAKKLEMKLDGEQKAVISEQVMVSKGDEGVKSVRYSMSCSRLIVGRVVRGDFSFVHGKGFATGYCCLSALKNIRCGIVLFRNVTSKYYHPARITIVKNHLDL</sequence>
<dbReference type="EMBL" id="UYYF01000013">
    <property type="protein sequence ID" value="VDM95089.1"/>
    <property type="molecule type" value="Genomic_DNA"/>
</dbReference>
<dbReference type="Proteomes" id="UP000276776">
    <property type="component" value="Unassembled WGS sequence"/>
</dbReference>
<evidence type="ECO:0000256" key="1">
    <source>
        <dbReference type="ARBA" id="ARBA00004123"/>
    </source>
</evidence>
<dbReference type="Pfam" id="PF08170">
    <property type="entry name" value="POPLD"/>
    <property type="match status" value="1"/>
</dbReference>
<proteinExistence type="predicted"/>
<accession>A0A0N5CJK2</accession>
<protein>
    <submittedName>
        <fullName evidence="9">Ribonucleases P/MRP protein subunit POP1</fullName>
    </submittedName>
</protein>
<reference evidence="7 8" key="2">
    <citation type="submission" date="2018-11" db="EMBL/GenBank/DDBJ databases">
        <authorList>
            <consortium name="Pathogen Informatics"/>
        </authorList>
    </citation>
    <scope>NUCLEOTIDE SEQUENCE [LARGE SCALE GENOMIC DNA]</scope>
</reference>
<feature type="domain" description="Pop1 N-terminal" evidence="4">
    <location>
        <begin position="50"/>
        <end position="88"/>
    </location>
</feature>
<evidence type="ECO:0000256" key="2">
    <source>
        <dbReference type="ARBA" id="ARBA00022694"/>
    </source>
</evidence>
<dbReference type="OrthoDB" id="442863at2759"/>